<sequence length="171" mass="18667">MSIVSKLKDSEGKTLVSVTKKGLELPEDEEEKITGRERQSYTAAKKHLELNPDHSTIETLKQKAEANKNDKSVRNQVILVLGDPQTHANRIHRMIKTCLGMDKDDPTSDDTSAAAPEERPALKGDGDISLMEEAAEFHQKNHVLNASSSSSDDTASRATDSPSPPALFSSE</sequence>
<dbReference type="Gene3D" id="1.20.120.790">
    <property type="entry name" value="Heat shock protein 90, C-terminal domain"/>
    <property type="match status" value="1"/>
</dbReference>
<keyword evidence="2" id="KW-0143">Chaperone</keyword>
<dbReference type="GO" id="GO:0140662">
    <property type="term" value="F:ATP-dependent protein folding chaperone"/>
    <property type="evidence" value="ECO:0007669"/>
    <property type="project" value="InterPro"/>
</dbReference>
<dbReference type="STRING" id="56216.A0A1A6GUU0"/>
<proteinExistence type="inferred from homology"/>
<protein>
    <submittedName>
        <fullName evidence="4">Uncharacterized protein</fullName>
    </submittedName>
</protein>
<dbReference type="GO" id="GO:0005524">
    <property type="term" value="F:ATP binding"/>
    <property type="evidence" value="ECO:0007669"/>
    <property type="project" value="InterPro"/>
</dbReference>
<keyword evidence="5" id="KW-1185">Reference proteome</keyword>
<feature type="non-terminal residue" evidence="4">
    <location>
        <position position="171"/>
    </location>
</feature>
<accession>A0A1A6GUU0</accession>
<feature type="compositionally biased region" description="Basic and acidic residues" evidence="3">
    <location>
        <begin position="116"/>
        <end position="126"/>
    </location>
</feature>
<dbReference type="GO" id="GO:0051082">
    <property type="term" value="F:unfolded protein binding"/>
    <property type="evidence" value="ECO:0007669"/>
    <property type="project" value="InterPro"/>
</dbReference>
<dbReference type="GO" id="GO:0016887">
    <property type="term" value="F:ATP hydrolysis activity"/>
    <property type="evidence" value="ECO:0007669"/>
    <property type="project" value="InterPro"/>
</dbReference>
<feature type="region of interest" description="Disordered" evidence="3">
    <location>
        <begin position="100"/>
        <end position="171"/>
    </location>
</feature>
<dbReference type="InterPro" id="IPR001404">
    <property type="entry name" value="Hsp90_fam"/>
</dbReference>
<organism evidence="4 5">
    <name type="scientific">Neotoma lepida</name>
    <name type="common">Desert woodrat</name>
    <dbReference type="NCBI Taxonomy" id="56216"/>
    <lineage>
        <taxon>Eukaryota</taxon>
        <taxon>Metazoa</taxon>
        <taxon>Chordata</taxon>
        <taxon>Craniata</taxon>
        <taxon>Vertebrata</taxon>
        <taxon>Euteleostomi</taxon>
        <taxon>Mammalia</taxon>
        <taxon>Eutheria</taxon>
        <taxon>Euarchontoglires</taxon>
        <taxon>Glires</taxon>
        <taxon>Rodentia</taxon>
        <taxon>Myomorpha</taxon>
        <taxon>Muroidea</taxon>
        <taxon>Cricetidae</taxon>
        <taxon>Neotominae</taxon>
        <taxon>Neotoma</taxon>
    </lineage>
</organism>
<dbReference type="OrthoDB" id="5426351at2759"/>
<comment type="similarity">
    <text evidence="1">Belongs to the heat shock protein 90 family.</text>
</comment>
<dbReference type="InterPro" id="IPR037196">
    <property type="entry name" value="HSP90_C"/>
</dbReference>
<evidence type="ECO:0000256" key="2">
    <source>
        <dbReference type="ARBA" id="ARBA00023186"/>
    </source>
</evidence>
<feature type="compositionally biased region" description="Low complexity" evidence="3">
    <location>
        <begin position="146"/>
        <end position="161"/>
    </location>
</feature>
<dbReference type="AlphaFoldDB" id="A0A1A6GUU0"/>
<dbReference type="SUPFAM" id="SSF110942">
    <property type="entry name" value="HSP90 C-terminal domain"/>
    <property type="match status" value="1"/>
</dbReference>
<name>A0A1A6GUU0_NEOLE</name>
<dbReference type="Proteomes" id="UP000092124">
    <property type="component" value="Unassembled WGS sequence"/>
</dbReference>
<dbReference type="Pfam" id="PF00183">
    <property type="entry name" value="HSP90"/>
    <property type="match status" value="1"/>
</dbReference>
<evidence type="ECO:0000313" key="5">
    <source>
        <dbReference type="Proteomes" id="UP000092124"/>
    </source>
</evidence>
<evidence type="ECO:0000313" key="4">
    <source>
        <dbReference type="EMBL" id="OBS69400.1"/>
    </source>
</evidence>
<evidence type="ECO:0000256" key="1">
    <source>
        <dbReference type="ARBA" id="ARBA00008239"/>
    </source>
</evidence>
<gene>
    <name evidence="4" type="ORF">A6R68_02018</name>
</gene>
<evidence type="ECO:0000256" key="3">
    <source>
        <dbReference type="SAM" id="MobiDB-lite"/>
    </source>
</evidence>
<reference evidence="4 5" key="1">
    <citation type="submission" date="2016-06" db="EMBL/GenBank/DDBJ databases">
        <title>The Draft Genome Sequence and Annotation of the Desert Woodrat Neotoma lepida.</title>
        <authorList>
            <person name="Campbell M."/>
            <person name="Oakeson K.F."/>
            <person name="Yandell M."/>
            <person name="Halpert J.R."/>
            <person name="Dearing D."/>
        </authorList>
    </citation>
    <scope>NUCLEOTIDE SEQUENCE [LARGE SCALE GENOMIC DNA]</scope>
    <source>
        <strain evidence="4">417</strain>
        <tissue evidence="4">Liver</tissue>
    </source>
</reference>
<dbReference type="EMBL" id="LZPO01068922">
    <property type="protein sequence ID" value="OBS69400.1"/>
    <property type="molecule type" value="Genomic_DNA"/>
</dbReference>
<comment type="caution">
    <text evidence="4">The sequence shown here is derived from an EMBL/GenBank/DDBJ whole genome shotgun (WGS) entry which is preliminary data.</text>
</comment>